<feature type="compositionally biased region" description="Basic residues" evidence="1">
    <location>
        <begin position="239"/>
        <end position="250"/>
    </location>
</feature>
<dbReference type="EMBL" id="MTZU01000027">
    <property type="protein sequence ID" value="PCE32455.1"/>
    <property type="molecule type" value="Genomic_DNA"/>
</dbReference>
<evidence type="ECO:0008006" key="4">
    <source>
        <dbReference type="Google" id="ProtNLM"/>
    </source>
</evidence>
<dbReference type="GeneID" id="69006257"/>
<reference evidence="2 3" key="1">
    <citation type="submission" date="2017-01" db="EMBL/GenBank/DDBJ databases">
        <title>Whole-Genome Shotgun Sequencing of Two beta-Proteobacterial Species in Search of the Bulgecin Biosynthetic Cluster.</title>
        <authorList>
            <person name="Horsman M.E."/>
            <person name="Marous D.R."/>
            <person name="Li R."/>
            <person name="Oliver R.A."/>
            <person name="Byun B."/>
            <person name="Emrich S.J."/>
            <person name="Boggess B."/>
            <person name="Townsend C.A."/>
            <person name="Mobashery S."/>
        </authorList>
    </citation>
    <scope>NUCLEOTIDE SEQUENCE [LARGE SCALE GENOMIC DNA]</scope>
    <source>
        <strain evidence="2 3">ATCC 31433</strain>
    </source>
</reference>
<dbReference type="AlphaFoldDB" id="A0A2A4FH48"/>
<dbReference type="RefSeq" id="WP_084909398.1">
    <property type="nucleotide sequence ID" value="NZ_CP020738.1"/>
</dbReference>
<name>A0A2A4FH48_9BURK</name>
<proteinExistence type="predicted"/>
<comment type="caution">
    <text evidence="2">The sequence shown here is derived from an EMBL/GenBank/DDBJ whole genome shotgun (WGS) entry which is preliminary data.</text>
</comment>
<evidence type="ECO:0000256" key="1">
    <source>
        <dbReference type="SAM" id="MobiDB-lite"/>
    </source>
</evidence>
<feature type="region of interest" description="Disordered" evidence="1">
    <location>
        <begin position="236"/>
        <end position="273"/>
    </location>
</feature>
<gene>
    <name evidence="2" type="ORF">BZL54_10665</name>
</gene>
<sequence length="273" mass="29326">MRVLLNRKVIARDTLTGALNAHARSRQAACYRCRECGFVAFRALEHCPVCGMRNWPFDARAVSPARPPFDSWPMRIARSLHHAAIHQPRASSAPLLSLVTLVLVFGGYVAFDKMCQADPVCRAPDLPSATVIIGGLRAPAERVTPPGDPALPMPPPAYPFYSLDEEQLAANTESGPSAGQAVDRTIASAAPADAQHPTTARAPDAMVAARPCTARAAPGCAGAHAAPIRTAELRNRPFPTHHTHGIRRVGARPEPGRRPASNEMDLARLYRGH</sequence>
<organism evidence="2 3">
    <name type="scientific">Burkholderia ubonensis subsp. mesacidophila</name>
    <dbReference type="NCBI Taxonomy" id="265293"/>
    <lineage>
        <taxon>Bacteria</taxon>
        <taxon>Pseudomonadati</taxon>
        <taxon>Pseudomonadota</taxon>
        <taxon>Betaproteobacteria</taxon>
        <taxon>Burkholderiales</taxon>
        <taxon>Burkholderiaceae</taxon>
        <taxon>Burkholderia</taxon>
        <taxon>Burkholderia cepacia complex</taxon>
    </lineage>
</organism>
<protein>
    <recommendedName>
        <fullName evidence="4">ATP-dependent serine protease</fullName>
    </recommendedName>
</protein>
<dbReference type="Proteomes" id="UP000217994">
    <property type="component" value="Unassembled WGS sequence"/>
</dbReference>
<evidence type="ECO:0000313" key="2">
    <source>
        <dbReference type="EMBL" id="PCE32455.1"/>
    </source>
</evidence>
<evidence type="ECO:0000313" key="3">
    <source>
        <dbReference type="Proteomes" id="UP000217994"/>
    </source>
</evidence>
<accession>A0A2A4FH48</accession>